<keyword evidence="1" id="KW-0805">Transcription regulation</keyword>
<comment type="caution">
    <text evidence="5">The sequence shown here is derived from an EMBL/GenBank/DDBJ whole genome shotgun (WGS) entry which is preliminary data.</text>
</comment>
<dbReference type="InterPro" id="IPR037923">
    <property type="entry name" value="HTH-like"/>
</dbReference>
<dbReference type="Pfam" id="PF12833">
    <property type="entry name" value="HTH_18"/>
    <property type="match status" value="1"/>
</dbReference>
<dbReference type="RefSeq" id="WP_259091822.1">
    <property type="nucleotide sequence ID" value="NZ_BAAAZC010000006.1"/>
</dbReference>
<dbReference type="SUPFAM" id="SSF51215">
    <property type="entry name" value="Regulatory protein AraC"/>
    <property type="match status" value="1"/>
</dbReference>
<accession>A0ABP7PAC4</accession>
<evidence type="ECO:0000256" key="2">
    <source>
        <dbReference type="ARBA" id="ARBA00023125"/>
    </source>
</evidence>
<dbReference type="Gene3D" id="1.10.10.60">
    <property type="entry name" value="Homeodomain-like"/>
    <property type="match status" value="1"/>
</dbReference>
<evidence type="ECO:0000313" key="5">
    <source>
        <dbReference type="EMBL" id="GAA3962346.1"/>
    </source>
</evidence>
<dbReference type="EMBL" id="BAAAZC010000006">
    <property type="protein sequence ID" value="GAA3962346.1"/>
    <property type="molecule type" value="Genomic_DNA"/>
</dbReference>
<dbReference type="Pfam" id="PF02311">
    <property type="entry name" value="AraC_binding"/>
    <property type="match status" value="1"/>
</dbReference>
<dbReference type="PROSITE" id="PS01124">
    <property type="entry name" value="HTH_ARAC_FAMILY_2"/>
    <property type="match status" value="1"/>
</dbReference>
<name>A0ABP7PAC4_9SPHI</name>
<reference evidence="6" key="1">
    <citation type="journal article" date="2019" name="Int. J. Syst. Evol. Microbiol.">
        <title>The Global Catalogue of Microorganisms (GCM) 10K type strain sequencing project: providing services to taxonomists for standard genome sequencing and annotation.</title>
        <authorList>
            <consortium name="The Broad Institute Genomics Platform"/>
            <consortium name="The Broad Institute Genome Sequencing Center for Infectious Disease"/>
            <person name="Wu L."/>
            <person name="Ma J."/>
        </authorList>
    </citation>
    <scope>NUCLEOTIDE SEQUENCE [LARGE SCALE GENOMIC DNA]</scope>
    <source>
        <strain evidence="6">JCM 16601</strain>
    </source>
</reference>
<keyword evidence="2" id="KW-0238">DNA-binding</keyword>
<evidence type="ECO:0000256" key="1">
    <source>
        <dbReference type="ARBA" id="ARBA00023015"/>
    </source>
</evidence>
<dbReference type="InterPro" id="IPR018060">
    <property type="entry name" value="HTH_AraC"/>
</dbReference>
<dbReference type="PANTHER" id="PTHR43280:SF32">
    <property type="entry name" value="TRANSCRIPTIONAL REGULATORY PROTEIN"/>
    <property type="match status" value="1"/>
</dbReference>
<dbReference type="PANTHER" id="PTHR43280">
    <property type="entry name" value="ARAC-FAMILY TRANSCRIPTIONAL REGULATOR"/>
    <property type="match status" value="1"/>
</dbReference>
<evidence type="ECO:0000256" key="3">
    <source>
        <dbReference type="ARBA" id="ARBA00023163"/>
    </source>
</evidence>
<dbReference type="SUPFAM" id="SSF46689">
    <property type="entry name" value="Homeodomain-like"/>
    <property type="match status" value="1"/>
</dbReference>
<proteinExistence type="predicted"/>
<protein>
    <submittedName>
        <fullName evidence="5">AraC family transcriptional regulator</fullName>
    </submittedName>
</protein>
<gene>
    <name evidence="5" type="ORF">GCM10022210_07780</name>
</gene>
<dbReference type="InterPro" id="IPR003313">
    <property type="entry name" value="AraC-bd"/>
</dbReference>
<dbReference type="Proteomes" id="UP001500742">
    <property type="component" value="Unassembled WGS sequence"/>
</dbReference>
<evidence type="ECO:0000313" key="6">
    <source>
        <dbReference type="Proteomes" id="UP001500742"/>
    </source>
</evidence>
<keyword evidence="3" id="KW-0804">Transcription</keyword>
<dbReference type="Gene3D" id="2.60.120.10">
    <property type="entry name" value="Jelly Rolls"/>
    <property type="match status" value="1"/>
</dbReference>
<evidence type="ECO:0000259" key="4">
    <source>
        <dbReference type="PROSITE" id="PS01124"/>
    </source>
</evidence>
<dbReference type="InterPro" id="IPR014710">
    <property type="entry name" value="RmlC-like_jellyroll"/>
</dbReference>
<keyword evidence="6" id="KW-1185">Reference proteome</keyword>
<organism evidence="5 6">
    <name type="scientific">Mucilaginibacter dorajii</name>
    <dbReference type="NCBI Taxonomy" id="692994"/>
    <lineage>
        <taxon>Bacteria</taxon>
        <taxon>Pseudomonadati</taxon>
        <taxon>Bacteroidota</taxon>
        <taxon>Sphingobacteriia</taxon>
        <taxon>Sphingobacteriales</taxon>
        <taxon>Sphingobacteriaceae</taxon>
        <taxon>Mucilaginibacter</taxon>
    </lineage>
</organism>
<feature type="domain" description="HTH araC/xylS-type" evidence="4">
    <location>
        <begin position="192"/>
        <end position="290"/>
    </location>
</feature>
<dbReference type="InterPro" id="IPR009057">
    <property type="entry name" value="Homeodomain-like_sf"/>
</dbReference>
<sequence>MRKNSKSIPVNAMANEFGVGISIEKIAFKDLYELARPTSSTFEEGKQSHRHDGHSFFLLESGTVEIDIDFQNYTITAPSVTYVHPDQVHHTIASENVRVTSWAITNENLNPEYLKLLEDITPAKPLMLDASTFEVMLEAVSLCLKFAERKSDKLYHSLLKDSCNALVALVASQYLELAKSTDKFSRFEIVTKGFRELLEQNYTAIKRPAAYAQKLNISTPYLNECVKNATGYSVSHHIQQRVILEAKRLLYHSNRSVKEIAAALGYDDYPYFSRLFTKVTGMSALAFRNKNLD</sequence>
<dbReference type="SMART" id="SM00342">
    <property type="entry name" value="HTH_ARAC"/>
    <property type="match status" value="1"/>
</dbReference>